<evidence type="ECO:0000256" key="1">
    <source>
        <dbReference type="ARBA" id="ARBA00004651"/>
    </source>
</evidence>
<evidence type="ECO:0000256" key="5">
    <source>
        <dbReference type="ARBA" id="ARBA00022989"/>
    </source>
</evidence>
<protein>
    <recommendedName>
        <fullName evidence="8">YetF C-terminal domain-containing protein</fullName>
    </recommendedName>
</protein>
<dbReference type="InterPro" id="IPR007353">
    <property type="entry name" value="DUF421"/>
</dbReference>
<dbReference type="RefSeq" id="WP_077713920.1">
    <property type="nucleotide sequence ID" value="NZ_CP019698.1"/>
</dbReference>
<dbReference type="STRING" id="1833852.B0537_07215"/>
<dbReference type="Proteomes" id="UP000189464">
    <property type="component" value="Chromosome"/>
</dbReference>
<dbReference type="KEGG" id="dfg:B0537_07215"/>
<keyword evidence="10" id="KW-1185">Reference proteome</keyword>
<name>A0A1S6IVV2_9FIRM</name>
<feature type="transmembrane region" description="Helical" evidence="7">
    <location>
        <begin position="54"/>
        <end position="78"/>
    </location>
</feature>
<gene>
    <name evidence="9" type="ORF">B0537_07215</name>
</gene>
<comment type="subcellular location">
    <subcellularLocation>
        <location evidence="1">Cell membrane</location>
        <topology evidence="1">Multi-pass membrane protein</topology>
    </subcellularLocation>
</comment>
<evidence type="ECO:0000256" key="3">
    <source>
        <dbReference type="ARBA" id="ARBA00022475"/>
    </source>
</evidence>
<evidence type="ECO:0000256" key="6">
    <source>
        <dbReference type="ARBA" id="ARBA00023136"/>
    </source>
</evidence>
<dbReference type="InterPro" id="IPR023090">
    <property type="entry name" value="UPF0702_alpha/beta_dom_sf"/>
</dbReference>
<evidence type="ECO:0000313" key="10">
    <source>
        <dbReference type="Proteomes" id="UP000189464"/>
    </source>
</evidence>
<evidence type="ECO:0000259" key="8">
    <source>
        <dbReference type="Pfam" id="PF04239"/>
    </source>
</evidence>
<dbReference type="GO" id="GO:0005886">
    <property type="term" value="C:plasma membrane"/>
    <property type="evidence" value="ECO:0007669"/>
    <property type="project" value="UniProtKB-SubCell"/>
</dbReference>
<keyword evidence="6 7" id="KW-0472">Membrane</keyword>
<comment type="similarity">
    <text evidence="2">Belongs to the UPF0702 family.</text>
</comment>
<keyword evidence="3" id="KW-1003">Cell membrane</keyword>
<sequence length="226" mass="25449">MILNLIRTLVVFLLVVVALRLMGKRQIGKLQPYELVIIILIADLASIPMDDISIPLLSGVIPILTLVFIEVTISYFALKSERVRGLICSTPSILIKNGKIVEEELTRLRYNINDLLEQLRVKNVPNIADVEFAIMETSGEITVIPKSQKRPICPADLNIPTKYEGIPVTLIIDGYVFEQNLSKINLSKEWLKNELSKFGVQDMKQVLLASLDTEGNLFYQLKTQTV</sequence>
<accession>A0A1S6IVV2</accession>
<dbReference type="OrthoDB" id="1682423at2"/>
<evidence type="ECO:0000256" key="4">
    <source>
        <dbReference type="ARBA" id="ARBA00022692"/>
    </source>
</evidence>
<evidence type="ECO:0000256" key="7">
    <source>
        <dbReference type="SAM" id="Phobius"/>
    </source>
</evidence>
<evidence type="ECO:0000256" key="2">
    <source>
        <dbReference type="ARBA" id="ARBA00006448"/>
    </source>
</evidence>
<keyword evidence="5 7" id="KW-1133">Transmembrane helix</keyword>
<dbReference type="PANTHER" id="PTHR34582:SF6">
    <property type="entry name" value="UPF0702 TRANSMEMBRANE PROTEIN YCAP"/>
    <property type="match status" value="1"/>
</dbReference>
<feature type="domain" description="YetF C-terminal" evidence="8">
    <location>
        <begin position="79"/>
        <end position="211"/>
    </location>
</feature>
<proteinExistence type="inferred from homology"/>
<organism evidence="9 10">
    <name type="scientific">Desulforamulus ferrireducens</name>
    <dbReference type="NCBI Taxonomy" id="1833852"/>
    <lineage>
        <taxon>Bacteria</taxon>
        <taxon>Bacillati</taxon>
        <taxon>Bacillota</taxon>
        <taxon>Clostridia</taxon>
        <taxon>Eubacteriales</taxon>
        <taxon>Peptococcaceae</taxon>
        <taxon>Desulforamulus</taxon>
    </lineage>
</organism>
<keyword evidence="4 7" id="KW-0812">Transmembrane</keyword>
<evidence type="ECO:0000313" key="9">
    <source>
        <dbReference type="EMBL" id="AQS58893.1"/>
    </source>
</evidence>
<feature type="transmembrane region" description="Helical" evidence="7">
    <location>
        <begin position="6"/>
        <end position="23"/>
    </location>
</feature>
<dbReference type="Pfam" id="PF04239">
    <property type="entry name" value="DUF421"/>
    <property type="match status" value="1"/>
</dbReference>
<dbReference type="Gene3D" id="3.30.240.20">
    <property type="entry name" value="bsu07140 like domains"/>
    <property type="match status" value="2"/>
</dbReference>
<reference evidence="9 10" key="1">
    <citation type="journal article" date="2016" name="Int. J. Syst. Evol. Microbiol.">
        <title>Desulfotomaculum ferrireducens sp. nov., a moderately thermophilic sulfate-reducing and dissimilatory Fe(III)-reducing bacterium isolated from compost.</title>
        <authorList>
            <person name="Yang G."/>
            <person name="Guo J."/>
            <person name="Zhuang L."/>
            <person name="Yuan Y."/>
            <person name="Zhou S."/>
        </authorList>
    </citation>
    <scope>NUCLEOTIDE SEQUENCE [LARGE SCALE GENOMIC DNA]</scope>
    <source>
        <strain evidence="9 10">GSS09</strain>
    </source>
</reference>
<dbReference type="AlphaFoldDB" id="A0A1S6IVV2"/>
<dbReference type="EMBL" id="CP019698">
    <property type="protein sequence ID" value="AQS58893.1"/>
    <property type="molecule type" value="Genomic_DNA"/>
</dbReference>
<dbReference type="PANTHER" id="PTHR34582">
    <property type="entry name" value="UPF0702 TRANSMEMBRANE PROTEIN YCAP"/>
    <property type="match status" value="1"/>
</dbReference>